<dbReference type="GeneID" id="73908167"/>
<evidence type="ECO:0000313" key="3">
    <source>
        <dbReference type="Proteomes" id="UP001595945"/>
    </source>
</evidence>
<evidence type="ECO:0000256" key="1">
    <source>
        <dbReference type="SAM" id="MobiDB-lite"/>
    </source>
</evidence>
<evidence type="ECO:0008006" key="4">
    <source>
        <dbReference type="Google" id="ProtNLM"/>
    </source>
</evidence>
<protein>
    <recommendedName>
        <fullName evidence="4">Small CPxCG-related zinc finger protein</fullName>
    </recommendedName>
</protein>
<organism evidence="2 3">
    <name type="scientific">Halorussus aquaticus</name>
    <dbReference type="NCBI Taxonomy" id="2953748"/>
    <lineage>
        <taxon>Archaea</taxon>
        <taxon>Methanobacteriati</taxon>
        <taxon>Methanobacteriota</taxon>
        <taxon>Stenosarchaea group</taxon>
        <taxon>Halobacteria</taxon>
        <taxon>Halobacteriales</taxon>
        <taxon>Haladaptataceae</taxon>
        <taxon>Halorussus</taxon>
    </lineage>
</organism>
<dbReference type="RefSeq" id="WP_256567982.1">
    <property type="nucleotide sequence ID" value="NZ_CP100400.1"/>
</dbReference>
<evidence type="ECO:0000313" key="2">
    <source>
        <dbReference type="EMBL" id="MFC4825614.1"/>
    </source>
</evidence>
<comment type="caution">
    <text evidence="2">The sequence shown here is derived from an EMBL/GenBank/DDBJ whole genome shotgun (WGS) entry which is preliminary data.</text>
</comment>
<feature type="region of interest" description="Disordered" evidence="1">
    <location>
        <begin position="1"/>
        <end position="26"/>
    </location>
</feature>
<dbReference type="EMBL" id="JBHSHT010000002">
    <property type="protein sequence ID" value="MFC4825614.1"/>
    <property type="molecule type" value="Genomic_DNA"/>
</dbReference>
<proteinExistence type="predicted"/>
<dbReference type="AlphaFoldDB" id="A0ABD5Q4Z1"/>
<keyword evidence="3" id="KW-1185">Reference proteome</keyword>
<dbReference type="Proteomes" id="UP001595945">
    <property type="component" value="Unassembled WGS sequence"/>
</dbReference>
<name>A0ABD5Q4Z1_9EURY</name>
<gene>
    <name evidence="2" type="ORF">ACFO9K_15250</name>
</gene>
<sequence length="41" mass="4501">MNDSAAIPKGYLDLSPPRETSTDTSHCEACGHDVYRGYGRE</sequence>
<reference evidence="2 3" key="1">
    <citation type="journal article" date="2019" name="Int. J. Syst. Evol. Microbiol.">
        <title>The Global Catalogue of Microorganisms (GCM) 10K type strain sequencing project: providing services to taxonomists for standard genome sequencing and annotation.</title>
        <authorList>
            <consortium name="The Broad Institute Genomics Platform"/>
            <consortium name="The Broad Institute Genome Sequencing Center for Infectious Disease"/>
            <person name="Wu L."/>
            <person name="Ma J."/>
        </authorList>
    </citation>
    <scope>NUCLEOTIDE SEQUENCE [LARGE SCALE GENOMIC DNA]</scope>
    <source>
        <strain evidence="2 3">XZYJ18</strain>
    </source>
</reference>
<accession>A0ABD5Q4Z1</accession>